<evidence type="ECO:0008006" key="4">
    <source>
        <dbReference type="Google" id="ProtNLM"/>
    </source>
</evidence>
<evidence type="ECO:0000256" key="1">
    <source>
        <dbReference type="SAM" id="Phobius"/>
    </source>
</evidence>
<organism evidence="2 3">
    <name type="scientific">Arenivirga flava</name>
    <dbReference type="NCBI Taxonomy" id="1930060"/>
    <lineage>
        <taxon>Bacteria</taxon>
        <taxon>Bacillati</taxon>
        <taxon>Actinomycetota</taxon>
        <taxon>Actinomycetes</taxon>
        <taxon>Micrococcales</taxon>
        <taxon>Microbacteriaceae</taxon>
        <taxon>Arenivirga</taxon>
    </lineage>
</organism>
<keyword evidence="3" id="KW-1185">Reference proteome</keyword>
<evidence type="ECO:0000313" key="2">
    <source>
        <dbReference type="EMBL" id="GMA29793.1"/>
    </source>
</evidence>
<feature type="transmembrane region" description="Helical" evidence="1">
    <location>
        <begin position="79"/>
        <end position="100"/>
    </location>
</feature>
<dbReference type="Proteomes" id="UP001157160">
    <property type="component" value="Unassembled WGS sequence"/>
</dbReference>
<comment type="caution">
    <text evidence="2">The sequence shown here is derived from an EMBL/GenBank/DDBJ whole genome shotgun (WGS) entry which is preliminary data.</text>
</comment>
<dbReference type="AlphaFoldDB" id="A0AA37UFT8"/>
<feature type="transmembrane region" description="Helical" evidence="1">
    <location>
        <begin position="43"/>
        <end position="67"/>
    </location>
</feature>
<dbReference type="EMBL" id="BSUL01000001">
    <property type="protein sequence ID" value="GMA29793.1"/>
    <property type="molecule type" value="Genomic_DNA"/>
</dbReference>
<feature type="transmembrane region" description="Helical" evidence="1">
    <location>
        <begin position="112"/>
        <end position="134"/>
    </location>
</feature>
<accession>A0AA37UFT8</accession>
<dbReference type="GO" id="GO:0005886">
    <property type="term" value="C:plasma membrane"/>
    <property type="evidence" value="ECO:0007669"/>
    <property type="project" value="TreeGrafter"/>
</dbReference>
<name>A0AA37UFT8_9MICO</name>
<evidence type="ECO:0000313" key="3">
    <source>
        <dbReference type="Proteomes" id="UP001157160"/>
    </source>
</evidence>
<sequence>MTEPTASPTTPALAVRRAGPLTAIRLFYTRYATFSGTASRSEYWWAALFLVLAIFGPILLAGPLTALSPSVDGSMPVPVAVALVVTAVVVLGSLIPSIAIGARRMQDAGFSGWLVLIQLVPYLGSLVFLILAILPPSRQSLART</sequence>
<dbReference type="InterPro" id="IPR008523">
    <property type="entry name" value="DUF805"/>
</dbReference>
<dbReference type="RefSeq" id="WP_284234206.1">
    <property type="nucleotide sequence ID" value="NZ_BSUL01000001.1"/>
</dbReference>
<dbReference type="PANTHER" id="PTHR34980:SF2">
    <property type="entry name" value="INNER MEMBRANE PROTEIN YHAH-RELATED"/>
    <property type="match status" value="1"/>
</dbReference>
<reference evidence="2 3" key="1">
    <citation type="journal article" date="2014" name="Int. J. Syst. Evol. Microbiol.">
        <title>Complete genome sequence of Corynebacterium casei LMG S-19264T (=DSM 44701T), isolated from a smear-ripened cheese.</title>
        <authorList>
            <consortium name="US DOE Joint Genome Institute (JGI-PGF)"/>
            <person name="Walter F."/>
            <person name="Albersmeier A."/>
            <person name="Kalinowski J."/>
            <person name="Ruckert C."/>
        </authorList>
    </citation>
    <scope>NUCLEOTIDE SEQUENCE [LARGE SCALE GENOMIC DNA]</scope>
    <source>
        <strain evidence="2 3">NBRC 112289</strain>
    </source>
</reference>
<gene>
    <name evidence="2" type="ORF">GCM10025874_30460</name>
</gene>
<dbReference type="PANTHER" id="PTHR34980">
    <property type="entry name" value="INNER MEMBRANE PROTEIN-RELATED-RELATED"/>
    <property type="match status" value="1"/>
</dbReference>
<proteinExistence type="predicted"/>
<protein>
    <recommendedName>
        <fullName evidence="4">DUF805 domain-containing protein</fullName>
    </recommendedName>
</protein>
<keyword evidence="1" id="KW-1133">Transmembrane helix</keyword>
<dbReference type="Pfam" id="PF05656">
    <property type="entry name" value="DUF805"/>
    <property type="match status" value="1"/>
</dbReference>
<keyword evidence="1" id="KW-0812">Transmembrane</keyword>
<keyword evidence="1" id="KW-0472">Membrane</keyword>